<dbReference type="KEGG" id="nam:NAMH_0770"/>
<dbReference type="Proteomes" id="UP000000448">
    <property type="component" value="Chromosome"/>
</dbReference>
<evidence type="ECO:0000256" key="3">
    <source>
        <dbReference type="ARBA" id="ARBA00022823"/>
    </source>
</evidence>
<dbReference type="GO" id="GO:0045254">
    <property type="term" value="C:pyruvate dehydrogenase complex"/>
    <property type="evidence" value="ECO:0007669"/>
    <property type="project" value="InterPro"/>
</dbReference>
<protein>
    <recommendedName>
        <fullName evidence="4">Dihydrolipoamide acetyltransferase component of pyruvate dehydrogenase complex</fullName>
        <ecNumber evidence="4">2.3.1.-</ecNumber>
    </recommendedName>
</protein>
<keyword evidence="3 4" id="KW-0450">Lipoyl</keyword>
<evidence type="ECO:0000256" key="2">
    <source>
        <dbReference type="ARBA" id="ARBA00007317"/>
    </source>
</evidence>
<feature type="region of interest" description="Disordered" evidence="5">
    <location>
        <begin position="84"/>
        <end position="113"/>
    </location>
</feature>
<accession>B9L965</accession>
<comment type="similarity">
    <text evidence="2 4">Belongs to the 2-oxoacid dehydrogenase family.</text>
</comment>
<dbReference type="GO" id="GO:0016746">
    <property type="term" value="F:acyltransferase activity"/>
    <property type="evidence" value="ECO:0007669"/>
    <property type="project" value="UniProtKB-KW"/>
</dbReference>
<comment type="cofactor">
    <cofactor evidence="1 4">
        <name>(R)-lipoate</name>
        <dbReference type="ChEBI" id="CHEBI:83088"/>
    </cofactor>
</comment>
<proteinExistence type="inferred from homology"/>
<dbReference type="EMBL" id="CP001279">
    <property type="protein sequence ID" value="ACM92443.1"/>
    <property type="molecule type" value="Genomic_DNA"/>
</dbReference>
<dbReference type="PANTHER" id="PTHR23151:SF90">
    <property type="entry name" value="DIHYDROLIPOYLLYSINE-RESIDUE ACETYLTRANSFERASE COMPONENT OF PYRUVATE DEHYDROGENASE COMPLEX, MITOCHONDRIAL-RELATED"/>
    <property type="match status" value="1"/>
</dbReference>
<dbReference type="RefSeq" id="WP_012663814.1">
    <property type="nucleotide sequence ID" value="NC_012115.1"/>
</dbReference>
<dbReference type="Pfam" id="PF00198">
    <property type="entry name" value="2-oxoacid_dh"/>
    <property type="match status" value="1"/>
</dbReference>
<dbReference type="eggNOG" id="COG0508">
    <property type="taxonomic scope" value="Bacteria"/>
</dbReference>
<feature type="compositionally biased region" description="Basic and acidic residues" evidence="5">
    <location>
        <begin position="86"/>
        <end position="110"/>
    </location>
</feature>
<keyword evidence="4" id="KW-0808">Transferase</keyword>
<dbReference type="STRING" id="598659.NAMH_0770"/>
<organism evidence="7 8">
    <name type="scientific">Nautilia profundicola (strain ATCC BAA-1463 / DSM 18972 / AmH)</name>
    <dbReference type="NCBI Taxonomy" id="598659"/>
    <lineage>
        <taxon>Bacteria</taxon>
        <taxon>Pseudomonadati</taxon>
        <taxon>Campylobacterota</taxon>
        <taxon>Epsilonproteobacteria</taxon>
        <taxon>Nautiliales</taxon>
        <taxon>Nautiliaceae</taxon>
        <taxon>Nautilia</taxon>
    </lineage>
</organism>
<reference evidence="7 8" key="1">
    <citation type="journal article" date="2009" name="PLoS Genet.">
        <title>Adaptations to submarine hydrothermal environments exemplified by the genome of Nautilia profundicola.</title>
        <authorList>
            <person name="Campbell B.J."/>
            <person name="Smith J.L."/>
            <person name="Hanson T.E."/>
            <person name="Klotz M.G."/>
            <person name="Stein L.Y."/>
            <person name="Lee C.K."/>
            <person name="Wu D."/>
            <person name="Robinson J.M."/>
            <person name="Khouri H.M."/>
            <person name="Eisen J.A."/>
            <person name="Cary S.C."/>
        </authorList>
    </citation>
    <scope>NUCLEOTIDE SEQUENCE [LARGE SCALE GENOMIC DNA]</scope>
    <source>
        <strain evidence="8">ATCC BAA-1463 / DSM 18972 / AmH</strain>
    </source>
</reference>
<dbReference type="PANTHER" id="PTHR23151">
    <property type="entry name" value="DIHYDROLIPOAMIDE ACETYL/SUCCINYL-TRANSFERASE-RELATED"/>
    <property type="match status" value="1"/>
</dbReference>
<dbReference type="PROSITE" id="PS00189">
    <property type="entry name" value="LIPOYL"/>
    <property type="match status" value="1"/>
</dbReference>
<dbReference type="AlphaFoldDB" id="B9L965"/>
<sequence length="401" mass="45227">MEYKVTMPILSDTMDKGKITKWYVKAGDFVKKGDKLCEVESDKAVMDIESFEEGVVKEILVKEGEEVPVKSVIAIIETMENGKLTMENEEKKEPENEKPKPKQPEEKNEINLDDIINSIVSKPKSEIKGTASPAAKKEAARFGIDIEKLQENNKIPKPAHIKDIKEHIISRYFTPKAVKLLKEYNIEYDMFKLDHKIDSEEVLNYIKQNNIPKITPLTPNQLAVIKNLQNSLTKPTFFVFEEIEITKKEGIKLTALILKALANAMQKNPLTRTVLQNDTLLTFPSSNISVAVSREDGLFMCVIKNAEQKDLNEINEWLKEIKSKRLSVEDLSGSTFGVSNLGMFDIERFTALINDKDAGIAAFGKLSGGKIKVSFTFDHRILNGTDAAVFVNSFKEEIKNV</sequence>
<evidence type="ECO:0000256" key="1">
    <source>
        <dbReference type="ARBA" id="ARBA00001938"/>
    </source>
</evidence>
<dbReference type="Gene3D" id="3.30.559.10">
    <property type="entry name" value="Chloramphenicol acetyltransferase-like domain"/>
    <property type="match status" value="1"/>
</dbReference>
<dbReference type="InterPro" id="IPR000089">
    <property type="entry name" value="Biotin_lipoyl"/>
</dbReference>
<keyword evidence="7" id="KW-0670">Pyruvate</keyword>
<evidence type="ECO:0000256" key="5">
    <source>
        <dbReference type="SAM" id="MobiDB-lite"/>
    </source>
</evidence>
<gene>
    <name evidence="7" type="ordered locus">NAMH_0770</name>
</gene>
<dbReference type="CDD" id="cd06849">
    <property type="entry name" value="lipoyl_domain"/>
    <property type="match status" value="1"/>
</dbReference>
<dbReference type="OrthoDB" id="9805770at2"/>
<evidence type="ECO:0000256" key="4">
    <source>
        <dbReference type="RuleBase" id="RU003423"/>
    </source>
</evidence>
<feature type="domain" description="Lipoyl-binding" evidence="6">
    <location>
        <begin position="2"/>
        <end position="77"/>
    </location>
</feature>
<dbReference type="InterPro" id="IPR003016">
    <property type="entry name" value="2-oxoA_DH_lipoyl-BS"/>
</dbReference>
<dbReference type="Pfam" id="PF00364">
    <property type="entry name" value="Biotin_lipoyl"/>
    <property type="match status" value="1"/>
</dbReference>
<evidence type="ECO:0000313" key="8">
    <source>
        <dbReference type="Proteomes" id="UP000000448"/>
    </source>
</evidence>
<dbReference type="Gene3D" id="2.40.50.100">
    <property type="match status" value="1"/>
</dbReference>
<evidence type="ECO:0000313" key="7">
    <source>
        <dbReference type="EMBL" id="ACM92443.1"/>
    </source>
</evidence>
<dbReference type="HOGENOM" id="CLU_016733_10_2_7"/>
<keyword evidence="4" id="KW-0012">Acyltransferase</keyword>
<name>B9L965_NAUPA</name>
<dbReference type="SUPFAM" id="SSF51230">
    <property type="entry name" value="Single hybrid motif"/>
    <property type="match status" value="1"/>
</dbReference>
<dbReference type="InterPro" id="IPR023213">
    <property type="entry name" value="CAT-like_dom_sf"/>
</dbReference>
<dbReference type="InterPro" id="IPR045257">
    <property type="entry name" value="E2/Pdx1"/>
</dbReference>
<dbReference type="SUPFAM" id="SSF52777">
    <property type="entry name" value="CoA-dependent acyltransferases"/>
    <property type="match status" value="1"/>
</dbReference>
<dbReference type="EC" id="2.3.1.-" evidence="4"/>
<dbReference type="InterPro" id="IPR001078">
    <property type="entry name" value="2-oxoacid_DH_actylTfrase"/>
</dbReference>
<dbReference type="InterPro" id="IPR011053">
    <property type="entry name" value="Single_hybrid_motif"/>
</dbReference>
<keyword evidence="8" id="KW-1185">Reference proteome</keyword>
<dbReference type="PROSITE" id="PS50968">
    <property type="entry name" value="BIOTINYL_LIPOYL"/>
    <property type="match status" value="1"/>
</dbReference>
<evidence type="ECO:0000259" key="6">
    <source>
        <dbReference type="PROSITE" id="PS50968"/>
    </source>
</evidence>
<dbReference type="GO" id="GO:0006086">
    <property type="term" value="P:pyruvate decarboxylation to acetyl-CoA"/>
    <property type="evidence" value="ECO:0007669"/>
    <property type="project" value="InterPro"/>
</dbReference>